<dbReference type="Proteomes" id="UP001165083">
    <property type="component" value="Unassembled WGS sequence"/>
</dbReference>
<dbReference type="PANTHER" id="PTHR45954:SF1">
    <property type="entry name" value="LD33695P"/>
    <property type="match status" value="1"/>
</dbReference>
<protein>
    <submittedName>
        <fullName evidence="6">Unnamed protein product</fullName>
    </submittedName>
</protein>
<keyword evidence="4" id="KW-0802">TPR repeat</keyword>
<evidence type="ECO:0000313" key="7">
    <source>
        <dbReference type="Proteomes" id="UP001165083"/>
    </source>
</evidence>
<reference evidence="6" key="1">
    <citation type="submission" date="2023-04" db="EMBL/GenBank/DDBJ databases">
        <title>Phytophthora lilii NBRC 32176.</title>
        <authorList>
            <person name="Ichikawa N."/>
            <person name="Sato H."/>
            <person name="Tonouchi N."/>
        </authorList>
    </citation>
    <scope>NUCLEOTIDE SEQUENCE</scope>
    <source>
        <strain evidence="6">NBRC 32176</strain>
    </source>
</reference>
<dbReference type="OrthoDB" id="67310at2759"/>
<dbReference type="InterPro" id="IPR011990">
    <property type="entry name" value="TPR-like_helical_dom_sf"/>
</dbReference>
<proteinExistence type="predicted"/>
<dbReference type="AlphaFoldDB" id="A0A9W6WTK1"/>
<dbReference type="PANTHER" id="PTHR45954">
    <property type="entry name" value="LD33695P"/>
    <property type="match status" value="1"/>
</dbReference>
<dbReference type="Pfam" id="PF13424">
    <property type="entry name" value="TPR_12"/>
    <property type="match status" value="1"/>
</dbReference>
<organism evidence="6 7">
    <name type="scientific">Phytophthora lilii</name>
    <dbReference type="NCBI Taxonomy" id="2077276"/>
    <lineage>
        <taxon>Eukaryota</taxon>
        <taxon>Sar</taxon>
        <taxon>Stramenopiles</taxon>
        <taxon>Oomycota</taxon>
        <taxon>Peronosporomycetes</taxon>
        <taxon>Peronosporales</taxon>
        <taxon>Peronosporaceae</taxon>
        <taxon>Phytophthora</taxon>
    </lineage>
</organism>
<feature type="region of interest" description="Disordered" evidence="5">
    <location>
        <begin position="1"/>
        <end position="31"/>
    </location>
</feature>
<feature type="region of interest" description="Disordered" evidence="5">
    <location>
        <begin position="124"/>
        <end position="145"/>
    </location>
</feature>
<keyword evidence="3" id="KW-0677">Repeat</keyword>
<dbReference type="InterPro" id="IPR019734">
    <property type="entry name" value="TPR_rpt"/>
</dbReference>
<comment type="caution">
    <text evidence="6">The sequence shown here is derived from an EMBL/GenBank/DDBJ whole genome shotgun (WGS) entry which is preliminary data.</text>
</comment>
<sequence length="487" mass="52514">MQDHQRDSYSAFSTESFGKPEAPPNAASMLFSRSPPTQTSFFNMPSFNTCVNGKSGVIPDSYASFSVNSFEPPATDRTGISDNAISVCKYGSKMPEAEPWKSEKVGSAVGPFASSDYGSFASFAQQQPEEETHPVADTNTGSSRMNDLHHTTHTTVSDEYASFASLASTYSRESQQVAAQAQHAVSFSGILTSATSAAQSDMNANNGAYGSFASVVVTKPSSASFHDTAPTSTTLTSSATATSNYGSFASLEHELKEKLPQWEQTLGPPPPPVAAKVAAAVNHQPSPKVELYGNFSSLSFGGHDGQIQTKTSSPKSHQHSTPPSAPNSDVYGSFDLTASAPSIKTTPTTSALDELNVGMEFYKQKRLDDALLRFMLAQEMARSTGDQVVEARALGNLGTVYLDKKNPRQAVRCYQQCLDITRAIEDTKRERTILNNLVLALVASEDFERALACCQVQLETTSNAINRRKIISRMSLLREKMARQTTP</sequence>
<dbReference type="SUPFAM" id="SSF48452">
    <property type="entry name" value="TPR-like"/>
    <property type="match status" value="1"/>
</dbReference>
<comment type="subcellular location">
    <subcellularLocation>
        <location evidence="1">Cytoplasm</location>
    </subcellularLocation>
</comment>
<evidence type="ECO:0000256" key="3">
    <source>
        <dbReference type="ARBA" id="ARBA00022737"/>
    </source>
</evidence>
<evidence type="ECO:0000256" key="2">
    <source>
        <dbReference type="ARBA" id="ARBA00022490"/>
    </source>
</evidence>
<evidence type="ECO:0000256" key="4">
    <source>
        <dbReference type="PROSITE-ProRule" id="PRU00339"/>
    </source>
</evidence>
<feature type="compositionally biased region" description="Polar residues" evidence="5">
    <location>
        <begin position="306"/>
        <end position="322"/>
    </location>
</feature>
<evidence type="ECO:0000256" key="5">
    <source>
        <dbReference type="SAM" id="MobiDB-lite"/>
    </source>
</evidence>
<dbReference type="PROSITE" id="PS50005">
    <property type="entry name" value="TPR"/>
    <property type="match status" value="1"/>
</dbReference>
<dbReference type="SMART" id="SM00028">
    <property type="entry name" value="TPR"/>
    <property type="match status" value="2"/>
</dbReference>
<dbReference type="GO" id="GO:0005938">
    <property type="term" value="C:cell cortex"/>
    <property type="evidence" value="ECO:0007669"/>
    <property type="project" value="TreeGrafter"/>
</dbReference>
<dbReference type="GO" id="GO:0005092">
    <property type="term" value="F:GDP-dissociation inhibitor activity"/>
    <property type="evidence" value="ECO:0007669"/>
    <property type="project" value="TreeGrafter"/>
</dbReference>
<name>A0A9W6WTK1_9STRA</name>
<feature type="repeat" description="TPR" evidence="4">
    <location>
        <begin position="391"/>
        <end position="424"/>
    </location>
</feature>
<dbReference type="GO" id="GO:0000132">
    <property type="term" value="P:establishment of mitotic spindle orientation"/>
    <property type="evidence" value="ECO:0007669"/>
    <property type="project" value="TreeGrafter"/>
</dbReference>
<keyword evidence="2" id="KW-0963">Cytoplasm</keyword>
<dbReference type="GO" id="GO:0001965">
    <property type="term" value="F:G-protein alpha-subunit binding"/>
    <property type="evidence" value="ECO:0007669"/>
    <property type="project" value="TreeGrafter"/>
</dbReference>
<dbReference type="Gene3D" id="1.25.40.10">
    <property type="entry name" value="Tetratricopeptide repeat domain"/>
    <property type="match status" value="1"/>
</dbReference>
<evidence type="ECO:0000256" key="1">
    <source>
        <dbReference type="ARBA" id="ARBA00004496"/>
    </source>
</evidence>
<accession>A0A9W6WTK1</accession>
<feature type="region of interest" description="Disordered" evidence="5">
    <location>
        <begin position="303"/>
        <end position="333"/>
    </location>
</feature>
<dbReference type="InterPro" id="IPR052386">
    <property type="entry name" value="GPSM"/>
</dbReference>
<evidence type="ECO:0000313" key="6">
    <source>
        <dbReference type="EMBL" id="GMF17124.1"/>
    </source>
</evidence>
<dbReference type="EMBL" id="BSXW01000273">
    <property type="protein sequence ID" value="GMF17124.1"/>
    <property type="molecule type" value="Genomic_DNA"/>
</dbReference>
<keyword evidence="7" id="KW-1185">Reference proteome</keyword>
<gene>
    <name evidence="6" type="ORF">Plil01_000620700</name>
</gene>